<comment type="caution">
    <text evidence="4">The sequence shown here is derived from an EMBL/GenBank/DDBJ whole genome shotgun (WGS) entry which is preliminary data.</text>
</comment>
<evidence type="ECO:0000313" key="5">
    <source>
        <dbReference type="Proteomes" id="UP001498771"/>
    </source>
</evidence>
<organism evidence="4 5">
    <name type="scientific">Myxozyma melibiosi</name>
    <dbReference type="NCBI Taxonomy" id="54550"/>
    <lineage>
        <taxon>Eukaryota</taxon>
        <taxon>Fungi</taxon>
        <taxon>Dikarya</taxon>
        <taxon>Ascomycota</taxon>
        <taxon>Saccharomycotina</taxon>
        <taxon>Lipomycetes</taxon>
        <taxon>Lipomycetales</taxon>
        <taxon>Lipomycetaceae</taxon>
        <taxon>Myxozyma</taxon>
    </lineage>
</organism>
<dbReference type="RefSeq" id="XP_064769040.1">
    <property type="nucleotide sequence ID" value="XM_064912483.1"/>
</dbReference>
<evidence type="ECO:0000313" key="4">
    <source>
        <dbReference type="EMBL" id="KAK7206007.1"/>
    </source>
</evidence>
<feature type="compositionally biased region" description="Acidic residues" evidence="1">
    <location>
        <begin position="297"/>
        <end position="306"/>
    </location>
</feature>
<keyword evidence="2" id="KW-1133">Transmembrane helix</keyword>
<dbReference type="Proteomes" id="UP001498771">
    <property type="component" value="Unassembled WGS sequence"/>
</dbReference>
<gene>
    <name evidence="4" type="ORF">BZA70DRAFT_277701</name>
</gene>
<keyword evidence="2" id="KW-0472">Membrane</keyword>
<evidence type="ECO:0000259" key="3">
    <source>
        <dbReference type="Pfam" id="PF20945"/>
    </source>
</evidence>
<name>A0ABR1F883_9ASCO</name>
<feature type="domain" description="RNase MRP protein 1 RNA binding" evidence="3">
    <location>
        <begin position="16"/>
        <end position="75"/>
    </location>
</feature>
<evidence type="ECO:0000256" key="2">
    <source>
        <dbReference type="SAM" id="Phobius"/>
    </source>
</evidence>
<dbReference type="Pfam" id="PF20945">
    <property type="entry name" value="RMP1"/>
    <property type="match status" value="1"/>
</dbReference>
<dbReference type="GeneID" id="90037995"/>
<feature type="region of interest" description="Disordered" evidence="1">
    <location>
        <begin position="59"/>
        <end position="112"/>
    </location>
</feature>
<dbReference type="EMBL" id="JBBJBU010000004">
    <property type="protein sequence ID" value="KAK7206007.1"/>
    <property type="molecule type" value="Genomic_DNA"/>
</dbReference>
<keyword evidence="5" id="KW-1185">Reference proteome</keyword>
<feature type="transmembrane region" description="Helical" evidence="2">
    <location>
        <begin position="216"/>
        <end position="234"/>
    </location>
</feature>
<feature type="compositionally biased region" description="Basic residues" evidence="1">
    <location>
        <begin position="61"/>
        <end position="70"/>
    </location>
</feature>
<dbReference type="PANTHER" id="PTHR37792:SF1">
    <property type="entry name" value="RIBONUCLEASE MRP PROTEIN SUBUNIT RMP1"/>
    <property type="match status" value="1"/>
</dbReference>
<keyword evidence="2" id="KW-0812">Transmembrane</keyword>
<protein>
    <recommendedName>
        <fullName evidence="3">RNase MRP protein 1 RNA binding domain-containing protein</fullName>
    </recommendedName>
</protein>
<proteinExistence type="predicted"/>
<feature type="compositionally biased region" description="Acidic residues" evidence="1">
    <location>
        <begin position="332"/>
        <end position="341"/>
    </location>
</feature>
<evidence type="ECO:0000256" key="1">
    <source>
        <dbReference type="SAM" id="MobiDB-lite"/>
    </source>
</evidence>
<reference evidence="4 5" key="1">
    <citation type="submission" date="2024-03" db="EMBL/GenBank/DDBJ databases">
        <title>Genome-scale model development and genomic sequencing of the oleaginous clade Lipomyces.</title>
        <authorList>
            <consortium name="Lawrence Berkeley National Laboratory"/>
            <person name="Czajka J.J."/>
            <person name="Han Y."/>
            <person name="Kim J."/>
            <person name="Mondo S.J."/>
            <person name="Hofstad B.A."/>
            <person name="Robles A."/>
            <person name="Haridas S."/>
            <person name="Riley R."/>
            <person name="LaButti K."/>
            <person name="Pangilinan J."/>
            <person name="Andreopoulos W."/>
            <person name="Lipzen A."/>
            <person name="Yan J."/>
            <person name="Wang M."/>
            <person name="Ng V."/>
            <person name="Grigoriev I.V."/>
            <person name="Spatafora J.W."/>
            <person name="Magnuson J.K."/>
            <person name="Baker S.E."/>
            <person name="Pomraning K.R."/>
        </authorList>
    </citation>
    <scope>NUCLEOTIDE SEQUENCE [LARGE SCALE GENOMIC DNA]</scope>
    <source>
        <strain evidence="4 5">Phaff 52-87</strain>
    </source>
</reference>
<feature type="compositionally biased region" description="Basic and acidic residues" evidence="1">
    <location>
        <begin position="129"/>
        <end position="150"/>
    </location>
</feature>
<dbReference type="InterPro" id="IPR047205">
    <property type="entry name" value="RMP1"/>
</dbReference>
<accession>A0ABR1F883</accession>
<dbReference type="PANTHER" id="PTHR37792">
    <property type="entry name" value="RIBONUCLEASE MRP PROTEIN SUBUNIT RMP1"/>
    <property type="match status" value="1"/>
</dbReference>
<dbReference type="InterPro" id="IPR047204">
    <property type="entry name" value="RMP1_RBD"/>
</dbReference>
<sequence length="371" mass="42987">MPINLDIPALTKEYKLLHLIVHRNKNQHRQAKWWKYVAIVHRNVRKLISVKQDLSKAEFVKRRRRRRRASKQTQTQTKTMDAAEKRGSGKKKNGSKTAPQTSSPEEINHSQDYEPPKFAHLQLSELTLVKEESEKETRAQDRDTKREEVRKKARSKKHEGLKASTTSGLEEIYRSQAIPDFDHPEFNHIECAEYLVYKIIPKARNALMRLIALKQYIPLAMTLIAIFAKIWVLLRQDQKIFRPRKKGVAMTAKKEKYEVVDLGKVISRKAESDSGIDEDDSLGKEIHSVRFFEELSDSGDDYEYDDGPSLQIYDDEDDVTEPHDQATSDFMMYDDDLESEDDGGRAATQTKKSTSRSEYTKCSDADELKFF</sequence>
<feature type="region of interest" description="Disordered" evidence="1">
    <location>
        <begin position="297"/>
        <end position="358"/>
    </location>
</feature>
<feature type="region of interest" description="Disordered" evidence="1">
    <location>
        <begin position="129"/>
        <end position="166"/>
    </location>
</feature>